<dbReference type="AlphaFoldDB" id="A0A2S3WRU1"/>
<dbReference type="RefSeq" id="WP_041166840.1">
    <property type="nucleotide sequence ID" value="NZ_MING01000083.1"/>
</dbReference>
<accession>A0A2S3WRU1</accession>
<organism evidence="1 2">
    <name type="scientific">Pseudomonas putida</name>
    <name type="common">Arthrobacter siderocapsulatus</name>
    <dbReference type="NCBI Taxonomy" id="303"/>
    <lineage>
        <taxon>Bacteria</taxon>
        <taxon>Pseudomonadati</taxon>
        <taxon>Pseudomonadota</taxon>
        <taxon>Gammaproteobacteria</taxon>
        <taxon>Pseudomonadales</taxon>
        <taxon>Pseudomonadaceae</taxon>
        <taxon>Pseudomonas</taxon>
    </lineage>
</organism>
<evidence type="ECO:0000313" key="1">
    <source>
        <dbReference type="EMBL" id="POG04146.1"/>
    </source>
</evidence>
<dbReference type="Proteomes" id="UP000237378">
    <property type="component" value="Unassembled WGS sequence"/>
</dbReference>
<gene>
    <name evidence="1" type="ORF">BGP82_23110</name>
</gene>
<protein>
    <submittedName>
        <fullName evidence="1">Uncharacterized protein</fullName>
    </submittedName>
</protein>
<proteinExistence type="predicted"/>
<evidence type="ECO:0000313" key="2">
    <source>
        <dbReference type="Proteomes" id="UP000237378"/>
    </source>
</evidence>
<name>A0A2S3WRU1_PSEPU</name>
<dbReference type="EMBL" id="MING01000083">
    <property type="protein sequence ID" value="POG04146.1"/>
    <property type="molecule type" value="Genomic_DNA"/>
</dbReference>
<comment type="caution">
    <text evidence="1">The sequence shown here is derived from an EMBL/GenBank/DDBJ whole genome shotgun (WGS) entry which is preliminary data.</text>
</comment>
<sequence>MTSKILIELDKEDEVRANLQDLLGDVVFIDAKRFDGADVLQILAALNTVTIPVLGKIAIERIRSNRHVVIKKDGVVVSGLSADNAIKVLNKLANND</sequence>
<reference evidence="1 2" key="1">
    <citation type="submission" date="2016-08" db="EMBL/GenBank/DDBJ databases">
        <authorList>
            <person name="Seilhamer J.J."/>
        </authorList>
    </citation>
    <scope>NUCLEOTIDE SEQUENCE [LARGE SCALE GENOMIC DNA]</scope>
    <source>
        <strain evidence="1 2">KH-18-2</strain>
    </source>
</reference>
<reference evidence="1 2" key="2">
    <citation type="submission" date="2018-03" db="EMBL/GenBank/DDBJ databases">
        <title>Draft genome of Pseudomonas putida strain KH-18-2.</title>
        <authorList>
            <person name="Yoshizawa S."/>
            <person name="Khan N.H."/>
            <person name="Nishimura M."/>
            <person name="Chiura H.X."/>
            <person name="Ogura Y."/>
            <person name="Hayashi T."/>
            <person name="Kogure K."/>
        </authorList>
    </citation>
    <scope>NUCLEOTIDE SEQUENCE [LARGE SCALE GENOMIC DNA]</scope>
    <source>
        <strain evidence="1 2">KH-18-2</strain>
    </source>
</reference>